<dbReference type="PROSITE" id="PS00639">
    <property type="entry name" value="THIOL_PROTEASE_HIS"/>
    <property type="match status" value="1"/>
</dbReference>
<dbReference type="Pfam" id="PF00112">
    <property type="entry name" value="Peptidase_C1"/>
    <property type="match status" value="1"/>
</dbReference>
<dbReference type="PROSITE" id="PS00139">
    <property type="entry name" value="THIOL_PROTEASE_CYS"/>
    <property type="match status" value="1"/>
</dbReference>
<dbReference type="InterPro" id="IPR025661">
    <property type="entry name" value="Pept_asp_AS"/>
</dbReference>
<keyword evidence="5" id="KW-1015">Disulfide bond</keyword>
<dbReference type="InterPro" id="IPR000169">
    <property type="entry name" value="Pept_cys_AS"/>
</dbReference>
<dbReference type="GO" id="GO:0008234">
    <property type="term" value="F:cysteine-type peptidase activity"/>
    <property type="evidence" value="ECO:0007669"/>
    <property type="project" value="UniProtKB-KW"/>
</dbReference>
<keyword evidence="6" id="KW-0732">Signal</keyword>
<dbReference type="InterPro" id="IPR025660">
    <property type="entry name" value="Pept_his_AS"/>
</dbReference>
<dbReference type="InterPro" id="IPR013128">
    <property type="entry name" value="Peptidase_C1A"/>
</dbReference>
<evidence type="ECO:0000256" key="5">
    <source>
        <dbReference type="ARBA" id="ARBA00023157"/>
    </source>
</evidence>
<proteinExistence type="evidence at transcript level"/>
<protein>
    <submittedName>
        <fullName evidence="8">Cathepsin L-like protein 1</fullName>
    </submittedName>
</protein>
<feature type="chain" id="PRO_5018694223" evidence="6">
    <location>
        <begin position="19"/>
        <end position="306"/>
    </location>
</feature>
<dbReference type="GO" id="GO:0006508">
    <property type="term" value="P:proteolysis"/>
    <property type="evidence" value="ECO:0007669"/>
    <property type="project" value="UniProtKB-KW"/>
</dbReference>
<feature type="signal peptide" evidence="6">
    <location>
        <begin position="1"/>
        <end position="18"/>
    </location>
</feature>
<feature type="domain" description="Peptidase C1A papain C-terminal" evidence="7">
    <location>
        <begin position="84"/>
        <end position="305"/>
    </location>
</feature>
<dbReference type="InterPro" id="IPR000668">
    <property type="entry name" value="Peptidase_C1A_C"/>
</dbReference>
<organism evidence="8">
    <name type="scientific">Tigriopus japonicus</name>
    <name type="common">Copepod</name>
    <dbReference type="NCBI Taxonomy" id="158387"/>
    <lineage>
        <taxon>Eukaryota</taxon>
        <taxon>Metazoa</taxon>
        <taxon>Ecdysozoa</taxon>
        <taxon>Arthropoda</taxon>
        <taxon>Crustacea</taxon>
        <taxon>Multicrustacea</taxon>
        <taxon>Hexanauplia</taxon>
        <taxon>Copepoda</taxon>
        <taxon>Harpacticoida</taxon>
        <taxon>Harpacticidae</taxon>
        <taxon>Tigriopus</taxon>
    </lineage>
</organism>
<dbReference type="FunFam" id="3.90.70.10:FF:000006">
    <property type="entry name" value="Cathepsin S"/>
    <property type="match status" value="1"/>
</dbReference>
<keyword evidence="2" id="KW-0645">Protease</keyword>
<sequence>MKVRNIFLLMCLFQIAWAKLSRKHYLEKAYRHNLDYINGIKSFAIEINEAILNPRPKGLLAERSEHLLGLSRGSVFISPAHVELPTAVDWRDLGAVTPVKNQASCGSCWAFGATGALEGQIFRKTGKLLSLSEQQLVDCTKDEKYHNNGCDGGLPDAAYRYIRDVGGIESEEFYPYVGNIGKCMFNKSEVVAEDNGYVSIPSGDEEALKAAVATMGPIVVGIDANHDEFMMYASGIYDNEACLSDRNSLDHAVLVVGYGTDSMTKKDFWLVKNSWGTNWGANGYIKMARNRENQCGIATYALYPSV</sequence>
<reference evidence="8" key="2">
    <citation type="submission" date="2015-04" db="EMBL/GenBank/DDBJ databases">
        <authorList>
            <person name="Rhee J.-S."/>
            <person name="Kim B.-M."/>
            <person name="Jeong C.-B."/>
            <person name="Lee J.-H."/>
            <person name="Lee J.-S."/>
        </authorList>
    </citation>
    <scope>NUCLEOTIDE SEQUENCE</scope>
</reference>
<dbReference type="CDD" id="cd02248">
    <property type="entry name" value="Peptidase_C1A"/>
    <property type="match status" value="1"/>
</dbReference>
<keyword evidence="3" id="KW-0378">Hydrolase</keyword>
<keyword evidence="4" id="KW-0788">Thiol protease</keyword>
<evidence type="ECO:0000256" key="2">
    <source>
        <dbReference type="ARBA" id="ARBA00022670"/>
    </source>
</evidence>
<evidence type="ECO:0000256" key="6">
    <source>
        <dbReference type="SAM" id="SignalP"/>
    </source>
</evidence>
<dbReference type="InterPro" id="IPR039417">
    <property type="entry name" value="Peptidase_C1A_papain-like"/>
</dbReference>
<comment type="similarity">
    <text evidence="1">Belongs to the peptidase C1 family.</text>
</comment>
<evidence type="ECO:0000256" key="4">
    <source>
        <dbReference type="ARBA" id="ARBA00022807"/>
    </source>
</evidence>
<dbReference type="PROSITE" id="PS00640">
    <property type="entry name" value="THIOL_PROTEASE_ASN"/>
    <property type="match status" value="1"/>
</dbReference>
<evidence type="ECO:0000256" key="1">
    <source>
        <dbReference type="ARBA" id="ARBA00008455"/>
    </source>
</evidence>
<accession>A0A0H4K820</accession>
<dbReference type="EMBL" id="KR061524">
    <property type="protein sequence ID" value="AKO90282.1"/>
    <property type="molecule type" value="mRNA"/>
</dbReference>
<dbReference type="PANTHER" id="PTHR12411">
    <property type="entry name" value="CYSTEINE PROTEASE FAMILY C1-RELATED"/>
    <property type="match status" value="1"/>
</dbReference>
<name>A0A0H4K820_TIGJA</name>
<dbReference type="AlphaFoldDB" id="A0A0H4K820"/>
<evidence type="ECO:0000313" key="8">
    <source>
        <dbReference type="EMBL" id="AKO90282.1"/>
    </source>
</evidence>
<dbReference type="PRINTS" id="PR00705">
    <property type="entry name" value="PAPAIN"/>
</dbReference>
<dbReference type="SMART" id="SM00645">
    <property type="entry name" value="Pept_C1"/>
    <property type="match status" value="1"/>
</dbReference>
<evidence type="ECO:0000256" key="3">
    <source>
        <dbReference type="ARBA" id="ARBA00022801"/>
    </source>
</evidence>
<evidence type="ECO:0000259" key="7">
    <source>
        <dbReference type="SMART" id="SM00645"/>
    </source>
</evidence>
<dbReference type="SUPFAM" id="SSF54001">
    <property type="entry name" value="Cysteine proteinases"/>
    <property type="match status" value="1"/>
</dbReference>
<dbReference type="InterPro" id="IPR038765">
    <property type="entry name" value="Papain-like_cys_pep_sf"/>
</dbReference>
<reference evidence="8" key="1">
    <citation type="journal article" date="2015" name="Dev. Comp. Immunol.">
        <title>Genome-wide identification and transcript profile of the whole cathepsin superfamily in the intertidal copepod Tigriopus japonicus.</title>
        <authorList>
            <person name="Jeong C.B."/>
            <person name="Kim B.M."/>
            <person name="Choi H.J."/>
            <person name="Baek I."/>
            <person name="Souissi S."/>
            <person name="Park H.G."/>
            <person name="Lee J.S."/>
            <person name="Rhee J.S."/>
        </authorList>
    </citation>
    <scope>NUCLEOTIDE SEQUENCE</scope>
</reference>
<dbReference type="Gene3D" id="3.90.70.10">
    <property type="entry name" value="Cysteine proteinases"/>
    <property type="match status" value="1"/>
</dbReference>